<evidence type="ECO:0000313" key="1">
    <source>
        <dbReference type="EMBL" id="RZO77579.1"/>
    </source>
</evidence>
<name>A0A520S5A3_9GAMM</name>
<gene>
    <name evidence="1" type="ORF">EVA69_01645</name>
</gene>
<proteinExistence type="predicted"/>
<dbReference type="EMBL" id="SHAH01000013">
    <property type="protein sequence ID" value="RZO77579.1"/>
    <property type="molecule type" value="Genomic_DNA"/>
</dbReference>
<dbReference type="InterPro" id="IPR046525">
    <property type="entry name" value="DUF6702"/>
</dbReference>
<dbReference type="Pfam" id="PF20420">
    <property type="entry name" value="DUF6702"/>
    <property type="match status" value="1"/>
</dbReference>
<reference evidence="1 2" key="1">
    <citation type="submission" date="2019-02" db="EMBL/GenBank/DDBJ databases">
        <title>Prokaryotic population dynamics and viral predation in marine succession experiment using metagenomics: the confinement effect.</title>
        <authorList>
            <person name="Haro-Moreno J.M."/>
            <person name="Rodriguez-Valera F."/>
            <person name="Lopez-Perez M."/>
        </authorList>
    </citation>
    <scope>NUCLEOTIDE SEQUENCE [LARGE SCALE GENOMIC DNA]</scope>
    <source>
        <strain evidence="1">MED-G158</strain>
    </source>
</reference>
<dbReference type="Proteomes" id="UP000320404">
    <property type="component" value="Unassembled WGS sequence"/>
</dbReference>
<accession>A0A520S5A3</accession>
<organism evidence="1 2">
    <name type="scientific">OM182 bacterium</name>
    <dbReference type="NCBI Taxonomy" id="2510334"/>
    <lineage>
        <taxon>Bacteria</taxon>
        <taxon>Pseudomonadati</taxon>
        <taxon>Pseudomonadota</taxon>
        <taxon>Gammaproteobacteria</taxon>
        <taxon>OMG group</taxon>
        <taxon>OM182 clade</taxon>
    </lineage>
</organism>
<evidence type="ECO:0008006" key="3">
    <source>
        <dbReference type="Google" id="ProtNLM"/>
    </source>
</evidence>
<comment type="caution">
    <text evidence="1">The sequence shown here is derived from an EMBL/GenBank/DDBJ whole genome shotgun (WGS) entry which is preliminary data.</text>
</comment>
<protein>
    <recommendedName>
        <fullName evidence="3">Orphan protein</fullName>
    </recommendedName>
</protein>
<evidence type="ECO:0000313" key="2">
    <source>
        <dbReference type="Proteomes" id="UP000320404"/>
    </source>
</evidence>
<sequence>MRTLNSNSLTSTHARRLPSAVFRVWVICACLIANHASVAHQQKNAVTRILFNENTGNIEVMHRFFIHDAEHAAGVIFGERQTLVESSESRQLFSSYVMNRFSVEVTYSDDSREDLALNYIGEEVDGQFLWVYQEIAAVENVASMTIVNMALRDVWSDQSNLVNIERDDRIYSLTFDGAREVLSIELDA</sequence>
<dbReference type="AlphaFoldDB" id="A0A520S5A3"/>